<feature type="transmembrane region" description="Helical" evidence="8">
    <location>
        <begin position="413"/>
        <end position="432"/>
    </location>
</feature>
<dbReference type="NCBIfam" id="NF037981">
    <property type="entry name" value="NCS2_1"/>
    <property type="match status" value="1"/>
</dbReference>
<name>C8W978_LANP1</name>
<accession>C8W978</accession>
<dbReference type="InterPro" id="IPR006042">
    <property type="entry name" value="Xan_ur_permease"/>
</dbReference>
<dbReference type="KEGG" id="apv:Apar_0234"/>
<feature type="transmembrane region" description="Helical" evidence="8">
    <location>
        <begin position="173"/>
        <end position="191"/>
    </location>
</feature>
<evidence type="ECO:0000256" key="8">
    <source>
        <dbReference type="SAM" id="Phobius"/>
    </source>
</evidence>
<dbReference type="STRING" id="521095.Apar_0234"/>
<dbReference type="EMBL" id="CP001721">
    <property type="protein sequence ID" value="ACV50666.1"/>
    <property type="molecule type" value="Genomic_DNA"/>
</dbReference>
<evidence type="ECO:0000256" key="2">
    <source>
        <dbReference type="ARBA" id="ARBA00008821"/>
    </source>
</evidence>
<evidence type="ECO:0000313" key="9">
    <source>
        <dbReference type="EMBL" id="ACV50666.1"/>
    </source>
</evidence>
<feature type="transmembrane region" description="Helical" evidence="8">
    <location>
        <begin position="240"/>
        <end position="260"/>
    </location>
</feature>
<feature type="transmembrane region" description="Helical" evidence="8">
    <location>
        <begin position="197"/>
        <end position="219"/>
    </location>
</feature>
<gene>
    <name evidence="9" type="ordered locus">Apar_0234</name>
</gene>
<evidence type="ECO:0000256" key="1">
    <source>
        <dbReference type="ARBA" id="ARBA00004651"/>
    </source>
</evidence>
<dbReference type="PANTHER" id="PTHR42810">
    <property type="entry name" value="PURINE PERMEASE C1399.01C-RELATED"/>
    <property type="match status" value="1"/>
</dbReference>
<feature type="transmembrane region" description="Helical" evidence="8">
    <location>
        <begin position="382"/>
        <end position="401"/>
    </location>
</feature>
<reference evidence="9 10" key="1">
    <citation type="journal article" date="2009" name="Stand. Genomic Sci.">
        <title>Complete genome sequence of Atopobium parvulum type strain (IPP 1246).</title>
        <authorList>
            <person name="Copeland A."/>
            <person name="Sikorski J."/>
            <person name="Lapidus A."/>
            <person name="Nolan M."/>
            <person name="Del Rio T.G."/>
            <person name="Lucas S."/>
            <person name="Chen F."/>
            <person name="Tice H."/>
            <person name="Pitluck S."/>
            <person name="Cheng J.F."/>
            <person name="Pukall R."/>
            <person name="Chertkov O."/>
            <person name="Brettin T."/>
            <person name="Han C."/>
            <person name="Detter J.C."/>
            <person name="Kuske C."/>
            <person name="Bruce D."/>
            <person name="Goodwin L."/>
            <person name="Ivanova N."/>
            <person name="Mavromatis K."/>
            <person name="Mikhailova N."/>
            <person name="Chen A."/>
            <person name="Palaniappan K."/>
            <person name="Chain P."/>
            <person name="Rohde M."/>
            <person name="Goker M."/>
            <person name="Bristow J."/>
            <person name="Eisen J.A."/>
            <person name="Markowitz V."/>
            <person name="Hugenholtz P."/>
            <person name="Kyrpides N.C."/>
            <person name="Klenk H.P."/>
            <person name="Detter J.C."/>
        </authorList>
    </citation>
    <scope>NUCLEOTIDE SEQUENCE [LARGE SCALE GENOMIC DNA]</scope>
    <source>
        <strain evidence="10">ATCC 33793 / DSM 20469 / CCUG 32760 / JCM 10300 / KCTC 3663 / VPI 0546 / 1246</strain>
    </source>
</reference>
<comment type="subcellular location">
    <subcellularLocation>
        <location evidence="1">Cell membrane</location>
        <topology evidence="1">Multi-pass membrane protein</topology>
    </subcellularLocation>
</comment>
<dbReference type="Proteomes" id="UP000000960">
    <property type="component" value="Chromosome"/>
</dbReference>
<dbReference type="AlphaFoldDB" id="C8W978"/>
<evidence type="ECO:0000256" key="4">
    <source>
        <dbReference type="ARBA" id="ARBA00022475"/>
    </source>
</evidence>
<feature type="transmembrane region" description="Helical" evidence="8">
    <location>
        <begin position="350"/>
        <end position="370"/>
    </location>
</feature>
<dbReference type="GO" id="GO:0042907">
    <property type="term" value="F:xanthine transmembrane transporter activity"/>
    <property type="evidence" value="ECO:0007669"/>
    <property type="project" value="TreeGrafter"/>
</dbReference>
<dbReference type="NCBIfam" id="TIGR00801">
    <property type="entry name" value="ncs2"/>
    <property type="match status" value="1"/>
</dbReference>
<evidence type="ECO:0000256" key="6">
    <source>
        <dbReference type="ARBA" id="ARBA00022989"/>
    </source>
</evidence>
<keyword evidence="6 8" id="KW-1133">Transmembrane helix</keyword>
<evidence type="ECO:0000256" key="5">
    <source>
        <dbReference type="ARBA" id="ARBA00022692"/>
    </source>
</evidence>
<keyword evidence="3" id="KW-0813">Transport</keyword>
<proteinExistence type="inferred from homology"/>
<sequence length="487" mass="50041">MADSKKSILFQWDGVPSVGELIPLSLQHVVAAVVGIITPAIIIAGVCNLAPADKTLLIQVSLVMSGLVTILQAYPLFGKFGAGLPIIMGTSFAYVPTLQAIGAANGIGAILGAELIGGIVAVLFGFFFKKIRVLFPNVVTGTVVLCIGLSLYSVAIGYMAGGKSSANFGAPQNWIVALITLAACIYFSNFAKGVFKLGSLLFGMLVGYVVSIPFGMINYESVVNASWVELPHFMPFALEFVPATIASVTIVFIVAALEAVGNMTGATVGGMDREPTDTELTGGLVSQGVMTMVGAFFGAFPTSTYGQNVGIVTQTRVINRRVFAVAGAILLVAGLAPKLAAILSGIPQPVIGGATINVFGTISMTGIRILSKDGLTPRRATIAGLSLALGMGITMTSNSLAGPGMPAFINEVFGHSAIVVAALSAIILNLVLPKGGPDKEVVEAVEGAAEVQEEAVGALYKSAATGVPAVEHKPGSVKAYKTGYKSE</sequence>
<dbReference type="RefSeq" id="WP_012808324.1">
    <property type="nucleotide sequence ID" value="NC_013203.1"/>
</dbReference>
<feature type="transmembrane region" description="Helical" evidence="8">
    <location>
        <begin position="109"/>
        <end position="128"/>
    </location>
</feature>
<keyword evidence="5 8" id="KW-0812">Transmembrane</keyword>
<evidence type="ECO:0000313" key="10">
    <source>
        <dbReference type="Proteomes" id="UP000000960"/>
    </source>
</evidence>
<keyword evidence="7 8" id="KW-0472">Membrane</keyword>
<feature type="transmembrane region" description="Helical" evidence="8">
    <location>
        <begin position="322"/>
        <end position="344"/>
    </location>
</feature>
<evidence type="ECO:0000256" key="7">
    <source>
        <dbReference type="ARBA" id="ARBA00023136"/>
    </source>
</evidence>
<feature type="transmembrane region" description="Helical" evidence="8">
    <location>
        <begin position="56"/>
        <end position="74"/>
    </location>
</feature>
<evidence type="ECO:0000256" key="3">
    <source>
        <dbReference type="ARBA" id="ARBA00022448"/>
    </source>
</evidence>
<organism evidence="9 10">
    <name type="scientific">Lancefieldella parvula (strain ATCC 33793 / DSM 20469 / CCUG 32760 / JCM 10300 / KCTC 3663 / VPI 0546 / 1246)</name>
    <name type="common">Atopobium parvulum</name>
    <dbReference type="NCBI Taxonomy" id="521095"/>
    <lineage>
        <taxon>Bacteria</taxon>
        <taxon>Bacillati</taxon>
        <taxon>Actinomycetota</taxon>
        <taxon>Coriobacteriia</taxon>
        <taxon>Coriobacteriales</taxon>
        <taxon>Atopobiaceae</taxon>
        <taxon>Lancefieldella</taxon>
    </lineage>
</organism>
<keyword evidence="10" id="KW-1185">Reference proteome</keyword>
<feature type="transmembrane region" description="Helical" evidence="8">
    <location>
        <begin position="29"/>
        <end position="49"/>
    </location>
</feature>
<dbReference type="HOGENOM" id="CLU_017959_8_0_11"/>
<dbReference type="eggNOG" id="COG2233">
    <property type="taxonomic scope" value="Bacteria"/>
</dbReference>
<dbReference type="OrthoDB" id="9805749at2"/>
<dbReference type="InterPro" id="IPR006043">
    <property type="entry name" value="NCS2"/>
</dbReference>
<dbReference type="GeneID" id="84805772"/>
<comment type="similarity">
    <text evidence="2">Belongs to the nucleobase:cation symporter-2 (NCS2) (TC 2.A.40) family.</text>
</comment>
<keyword evidence="4" id="KW-1003">Cell membrane</keyword>
<protein>
    <submittedName>
        <fullName evidence="9">Uracil-xanthine permease</fullName>
    </submittedName>
</protein>
<dbReference type="PROSITE" id="PS01116">
    <property type="entry name" value="XANTH_URACIL_PERMASE"/>
    <property type="match status" value="1"/>
</dbReference>
<feature type="transmembrane region" description="Helical" evidence="8">
    <location>
        <begin position="134"/>
        <end position="161"/>
    </location>
</feature>
<dbReference type="GO" id="GO:0005886">
    <property type="term" value="C:plasma membrane"/>
    <property type="evidence" value="ECO:0007669"/>
    <property type="project" value="UniProtKB-SubCell"/>
</dbReference>
<dbReference type="Pfam" id="PF00860">
    <property type="entry name" value="Xan_ur_permease"/>
    <property type="match status" value="1"/>
</dbReference>
<dbReference type="PANTHER" id="PTHR42810:SF4">
    <property type="entry name" value="URIC ACID TRANSPORTER UACT"/>
    <property type="match status" value="1"/>
</dbReference>